<dbReference type="InterPro" id="IPR032696">
    <property type="entry name" value="SQ_cyclase_C"/>
</dbReference>
<evidence type="ECO:0000313" key="6">
    <source>
        <dbReference type="Proteomes" id="UP000242715"/>
    </source>
</evidence>
<name>A0A2Z6NSI3_TRISU</name>
<protein>
    <recommendedName>
        <fullName evidence="4">Squalene cyclase C-terminal domain-containing protein</fullName>
    </recommendedName>
</protein>
<feature type="domain" description="Squalene cyclase C-terminal" evidence="4">
    <location>
        <begin position="36"/>
        <end position="180"/>
    </location>
</feature>
<dbReference type="AlphaFoldDB" id="A0A2Z6NSI3"/>
<dbReference type="GO" id="GO:0005811">
    <property type="term" value="C:lipid droplet"/>
    <property type="evidence" value="ECO:0007669"/>
    <property type="project" value="InterPro"/>
</dbReference>
<dbReference type="GO" id="GO:0016104">
    <property type="term" value="P:triterpenoid biosynthetic process"/>
    <property type="evidence" value="ECO:0007669"/>
    <property type="project" value="InterPro"/>
</dbReference>
<evidence type="ECO:0000256" key="3">
    <source>
        <dbReference type="ARBA" id="ARBA00023235"/>
    </source>
</evidence>
<dbReference type="PANTHER" id="PTHR11764:SF58">
    <property type="entry name" value="BETA-AMYRIN SYNTHASE-RELATED"/>
    <property type="match status" value="1"/>
</dbReference>
<evidence type="ECO:0000259" key="4">
    <source>
        <dbReference type="Pfam" id="PF13243"/>
    </source>
</evidence>
<dbReference type="EMBL" id="DF973733">
    <property type="protein sequence ID" value="GAU38835.1"/>
    <property type="molecule type" value="Genomic_DNA"/>
</dbReference>
<evidence type="ECO:0000256" key="1">
    <source>
        <dbReference type="ARBA" id="ARBA00009755"/>
    </source>
</evidence>
<dbReference type="Proteomes" id="UP000242715">
    <property type="component" value="Unassembled WGS sequence"/>
</dbReference>
<keyword evidence="3" id="KW-0413">Isomerase</keyword>
<keyword evidence="2" id="KW-0677">Repeat</keyword>
<keyword evidence="6" id="KW-1185">Reference proteome</keyword>
<dbReference type="InterPro" id="IPR008930">
    <property type="entry name" value="Terpenoid_cyclase/PrenylTrfase"/>
</dbReference>
<dbReference type="InterPro" id="IPR018333">
    <property type="entry name" value="Squalene_cyclase"/>
</dbReference>
<dbReference type="InterPro" id="IPR002365">
    <property type="entry name" value="Terpene_synthase_CS"/>
</dbReference>
<dbReference type="PROSITE" id="PS01074">
    <property type="entry name" value="TERPENE_SYNTHASES"/>
    <property type="match status" value="1"/>
</dbReference>
<dbReference type="OrthoDB" id="21502at2759"/>
<reference evidence="6" key="1">
    <citation type="journal article" date="2017" name="Front. Plant Sci.">
        <title>Climate Clever Clovers: New Paradigm to Reduce the Environmental Footprint of Ruminants by Breeding Low Methanogenic Forages Utilizing Haplotype Variation.</title>
        <authorList>
            <person name="Kaur P."/>
            <person name="Appels R."/>
            <person name="Bayer P.E."/>
            <person name="Keeble-Gagnere G."/>
            <person name="Wang J."/>
            <person name="Hirakawa H."/>
            <person name="Shirasawa K."/>
            <person name="Vercoe P."/>
            <person name="Stefanova K."/>
            <person name="Durmic Z."/>
            <person name="Nichols P."/>
            <person name="Revell C."/>
            <person name="Isobe S.N."/>
            <person name="Edwards D."/>
            <person name="Erskine W."/>
        </authorList>
    </citation>
    <scope>NUCLEOTIDE SEQUENCE [LARGE SCALE GENOMIC DNA]</scope>
    <source>
        <strain evidence="6">cv. Daliak</strain>
    </source>
</reference>
<comment type="similarity">
    <text evidence="1">Belongs to the terpene cyclase/mutase family.</text>
</comment>
<accession>A0A2Z6NSI3</accession>
<evidence type="ECO:0000256" key="2">
    <source>
        <dbReference type="ARBA" id="ARBA00022737"/>
    </source>
</evidence>
<dbReference type="PANTHER" id="PTHR11764">
    <property type="entry name" value="TERPENE CYCLASE/MUTASE FAMILY MEMBER"/>
    <property type="match status" value="1"/>
</dbReference>
<feature type="non-terminal residue" evidence="5">
    <location>
        <position position="1"/>
    </location>
</feature>
<dbReference type="Gene3D" id="1.50.10.20">
    <property type="match status" value="1"/>
</dbReference>
<sequence length="195" mass="22218">LLNPIEFFEESVVELEYVECTASAIQALVLFKKLYPEYRKKEVENFIANAVRFLEDKQTSDGSWYGNWGIFFTYASWFALGGLAAAGKTYDNCAAIRKAVKFLLTIQREDGGWGESHLSCSKKIYVPLEGSQSNIVQTAWALMGLIHAGQVERDPTPLHRAVKLIINFQQEEGDWPQQVHLNHLILISWLLYIYA</sequence>
<gene>
    <name evidence="5" type="ORF">TSUD_356860</name>
</gene>
<organism evidence="5 6">
    <name type="scientific">Trifolium subterraneum</name>
    <name type="common">Subterranean clover</name>
    <dbReference type="NCBI Taxonomy" id="3900"/>
    <lineage>
        <taxon>Eukaryota</taxon>
        <taxon>Viridiplantae</taxon>
        <taxon>Streptophyta</taxon>
        <taxon>Embryophyta</taxon>
        <taxon>Tracheophyta</taxon>
        <taxon>Spermatophyta</taxon>
        <taxon>Magnoliopsida</taxon>
        <taxon>eudicotyledons</taxon>
        <taxon>Gunneridae</taxon>
        <taxon>Pentapetalae</taxon>
        <taxon>rosids</taxon>
        <taxon>fabids</taxon>
        <taxon>Fabales</taxon>
        <taxon>Fabaceae</taxon>
        <taxon>Papilionoideae</taxon>
        <taxon>50 kb inversion clade</taxon>
        <taxon>NPAAA clade</taxon>
        <taxon>Hologalegina</taxon>
        <taxon>IRL clade</taxon>
        <taxon>Trifolieae</taxon>
        <taxon>Trifolium</taxon>
    </lineage>
</organism>
<dbReference type="GO" id="GO:0042300">
    <property type="term" value="F:beta-amyrin synthase activity"/>
    <property type="evidence" value="ECO:0007669"/>
    <property type="project" value="TreeGrafter"/>
</dbReference>
<evidence type="ECO:0000313" key="5">
    <source>
        <dbReference type="EMBL" id="GAU38835.1"/>
    </source>
</evidence>
<dbReference type="Pfam" id="PF13243">
    <property type="entry name" value="SQHop_cyclase_C"/>
    <property type="match status" value="1"/>
</dbReference>
<proteinExistence type="inferred from homology"/>
<dbReference type="SUPFAM" id="SSF48239">
    <property type="entry name" value="Terpenoid cyclases/Protein prenyltransferases"/>
    <property type="match status" value="1"/>
</dbReference>